<dbReference type="Proteomes" id="UP000249557">
    <property type="component" value="Unassembled WGS sequence"/>
</dbReference>
<feature type="transmembrane region" description="Helical" evidence="1">
    <location>
        <begin position="36"/>
        <end position="53"/>
    </location>
</feature>
<name>A0A2W5A3H3_9BACT</name>
<dbReference type="HAMAP" id="MF_02088">
    <property type="entry name" value="Q_prec_transport"/>
    <property type="match status" value="1"/>
</dbReference>
<dbReference type="GO" id="GO:0005886">
    <property type="term" value="C:plasma membrane"/>
    <property type="evidence" value="ECO:0007669"/>
    <property type="project" value="UniProtKB-SubCell"/>
</dbReference>
<gene>
    <name evidence="2" type="ORF">DI626_00055</name>
</gene>
<dbReference type="NCBIfam" id="TIGR00697">
    <property type="entry name" value="queuosine precursor transporter"/>
    <property type="match status" value="1"/>
</dbReference>
<keyword evidence="1" id="KW-1133">Transmembrane helix</keyword>
<keyword evidence="1" id="KW-0813">Transport</keyword>
<keyword evidence="1" id="KW-0472">Membrane</keyword>
<comment type="subcellular location">
    <subcellularLocation>
        <location evidence="1">Cell membrane</location>
        <topology evidence="1">Multi-pass membrane protein</topology>
    </subcellularLocation>
</comment>
<protein>
    <recommendedName>
        <fullName evidence="1">Probable queuosine precursor transporter</fullName>
        <shortName evidence="1">Q precursor transporter</shortName>
    </recommendedName>
</protein>
<evidence type="ECO:0000256" key="1">
    <source>
        <dbReference type="HAMAP-Rule" id="MF_02088"/>
    </source>
</evidence>
<comment type="function">
    <text evidence="1">Involved in the import of queuosine (Q) precursors, required for Q precursor salvage.</text>
</comment>
<dbReference type="EMBL" id="QFNK01000001">
    <property type="protein sequence ID" value="PZO89093.1"/>
    <property type="molecule type" value="Genomic_DNA"/>
</dbReference>
<comment type="similarity">
    <text evidence="1">Belongs to the vitamin uptake transporter (VUT/ECF) (TC 2.A.88) family. Q precursor transporter subfamily.</text>
</comment>
<feature type="transmembrane region" description="Helical" evidence="1">
    <location>
        <begin position="108"/>
        <end position="128"/>
    </location>
</feature>
<dbReference type="InterPro" id="IPR003744">
    <property type="entry name" value="YhhQ"/>
</dbReference>
<accession>A0A2W5A3H3</accession>
<feature type="transmembrane region" description="Helical" evidence="1">
    <location>
        <begin position="148"/>
        <end position="167"/>
    </location>
</feature>
<keyword evidence="1" id="KW-1003">Cell membrane</keyword>
<comment type="caution">
    <text evidence="2">The sequence shown here is derived from an EMBL/GenBank/DDBJ whole genome shotgun (WGS) entry which is preliminary data.</text>
</comment>
<evidence type="ECO:0000313" key="3">
    <source>
        <dbReference type="Proteomes" id="UP000249557"/>
    </source>
</evidence>
<keyword evidence="1" id="KW-0812">Transmembrane</keyword>
<dbReference type="GO" id="GO:0022857">
    <property type="term" value="F:transmembrane transporter activity"/>
    <property type="evidence" value="ECO:0007669"/>
    <property type="project" value="UniProtKB-UniRule"/>
</dbReference>
<feature type="transmembrane region" description="Helical" evidence="1">
    <location>
        <begin position="173"/>
        <end position="198"/>
    </location>
</feature>
<proteinExistence type="inferred from homology"/>
<feature type="transmembrane region" description="Helical" evidence="1">
    <location>
        <begin position="65"/>
        <end position="88"/>
    </location>
</feature>
<dbReference type="Pfam" id="PF02592">
    <property type="entry name" value="Vut_1"/>
    <property type="match status" value="1"/>
</dbReference>
<dbReference type="PANTHER" id="PTHR34300">
    <property type="entry name" value="QUEUOSINE PRECURSOR TRANSPORTER-RELATED"/>
    <property type="match status" value="1"/>
</dbReference>
<evidence type="ECO:0000313" key="2">
    <source>
        <dbReference type="EMBL" id="PZO89093.1"/>
    </source>
</evidence>
<reference evidence="2 3" key="1">
    <citation type="submission" date="2017-08" db="EMBL/GenBank/DDBJ databases">
        <title>Infants hospitalized years apart are colonized by the same room-sourced microbial strains.</title>
        <authorList>
            <person name="Brooks B."/>
            <person name="Olm M.R."/>
            <person name="Firek B.A."/>
            <person name="Baker R."/>
            <person name="Thomas B.C."/>
            <person name="Morowitz M.J."/>
            <person name="Banfield J.F."/>
        </authorList>
    </citation>
    <scope>NUCLEOTIDE SEQUENCE [LARGE SCALE GENOMIC DNA]</scope>
    <source>
        <strain evidence="2">S2_018_000_R2_104</strain>
    </source>
</reference>
<dbReference type="PANTHER" id="PTHR34300:SF2">
    <property type="entry name" value="QUEUOSINE PRECURSOR TRANSPORTER-RELATED"/>
    <property type="match status" value="1"/>
</dbReference>
<sequence>MKNHKYLLPITGLFTATLLISNTLESKVFAAGPFDLTAGTLIFPLAYIFNDVLTEVYGYAAARRVIWTGFASLLLMSAFYHLAIIVPPADFWAHQDAFAQTLGSVPRIVAASMAAYLAGEFVNSYVLARMKVAFQGRHMATRFAASTLAGQFFDTAIFTALAFAGVYGMADLLMIGLSMWAAKVLWELAAMPITLYVVRRIKVAEQEDHYDTNTNFNPFTTKTEIEA</sequence>
<dbReference type="AlphaFoldDB" id="A0A2W5A3H3"/>
<organism evidence="2 3">
    <name type="scientific">Micavibrio aeruginosavorus</name>
    <dbReference type="NCBI Taxonomy" id="349221"/>
    <lineage>
        <taxon>Bacteria</taxon>
        <taxon>Pseudomonadati</taxon>
        <taxon>Bdellovibrionota</taxon>
        <taxon>Bdellovibrionia</taxon>
        <taxon>Bdellovibrionales</taxon>
        <taxon>Pseudobdellovibrionaceae</taxon>
        <taxon>Micavibrio</taxon>
    </lineage>
</organism>